<evidence type="ECO:0000256" key="3">
    <source>
        <dbReference type="ARBA" id="ARBA00022840"/>
    </source>
</evidence>
<evidence type="ECO:0000256" key="2">
    <source>
        <dbReference type="ARBA" id="ARBA00022801"/>
    </source>
</evidence>
<evidence type="ECO:0000313" key="5">
    <source>
        <dbReference type="Proteomes" id="UP000695022"/>
    </source>
</evidence>
<organism evidence="5 6">
    <name type="scientific">Priapulus caudatus</name>
    <name type="common">Priapulid worm</name>
    <dbReference type="NCBI Taxonomy" id="37621"/>
    <lineage>
        <taxon>Eukaryota</taxon>
        <taxon>Metazoa</taxon>
        <taxon>Ecdysozoa</taxon>
        <taxon>Scalidophora</taxon>
        <taxon>Priapulida</taxon>
        <taxon>Priapulimorpha</taxon>
        <taxon>Priapulimorphida</taxon>
        <taxon>Priapulidae</taxon>
        <taxon>Priapulus</taxon>
    </lineage>
</organism>
<dbReference type="InterPro" id="IPR010614">
    <property type="entry name" value="RAD3-like_helicase_DEAD"/>
</dbReference>
<evidence type="ECO:0000256" key="1">
    <source>
        <dbReference type="ARBA" id="ARBA00022741"/>
    </source>
</evidence>
<keyword evidence="1" id="KW-0547">Nucleotide-binding</keyword>
<keyword evidence="3" id="KW-0067">ATP-binding</keyword>
<reference evidence="6" key="1">
    <citation type="submission" date="2025-08" db="UniProtKB">
        <authorList>
            <consortium name="RefSeq"/>
        </authorList>
    </citation>
    <scope>IDENTIFICATION</scope>
</reference>
<accession>A0ABM1EZ23</accession>
<sequence length="150" mass="16326">MEINLRGQIVVLDEAHNIEDAAREAASASITQEQLDGARTELESVADAGVKPVSHRELARVCSVISQWIGRQSDDLEQTDFATSSRVWTGVEMVAALKVMAIGPDEYAHVMVREQTDSGRGDDVVAAIALWVSGGRFPFKKPDSNQNFAN</sequence>
<dbReference type="InterPro" id="IPR014013">
    <property type="entry name" value="Helic_SF1/SF2_ATP-bd_DinG/Rad3"/>
</dbReference>
<proteinExistence type="predicted"/>
<evidence type="ECO:0000259" key="4">
    <source>
        <dbReference type="PROSITE" id="PS51193"/>
    </source>
</evidence>
<dbReference type="Gene3D" id="3.40.50.300">
    <property type="entry name" value="P-loop containing nucleotide triphosphate hydrolases"/>
    <property type="match status" value="1"/>
</dbReference>
<evidence type="ECO:0000313" key="6">
    <source>
        <dbReference type="RefSeq" id="XP_014677444.1"/>
    </source>
</evidence>
<dbReference type="InterPro" id="IPR045028">
    <property type="entry name" value="DinG/Rad3-like"/>
</dbReference>
<protein>
    <submittedName>
        <fullName evidence="6">Fanconi anemia group J protein homolog</fullName>
    </submittedName>
</protein>
<dbReference type="Proteomes" id="UP000695022">
    <property type="component" value="Unplaced"/>
</dbReference>
<feature type="non-terminal residue" evidence="6">
    <location>
        <position position="1"/>
    </location>
</feature>
<dbReference type="GeneID" id="106817296"/>
<dbReference type="PROSITE" id="PS51193">
    <property type="entry name" value="HELICASE_ATP_BIND_2"/>
    <property type="match status" value="1"/>
</dbReference>
<name>A0ABM1EZ23_PRICU</name>
<dbReference type="PANTHER" id="PTHR11472:SF47">
    <property type="entry name" value="FANCONI ANEMIA GROUP J PROTEIN"/>
    <property type="match status" value="1"/>
</dbReference>
<keyword evidence="5" id="KW-1185">Reference proteome</keyword>
<dbReference type="InterPro" id="IPR027417">
    <property type="entry name" value="P-loop_NTPase"/>
</dbReference>
<keyword evidence="2" id="KW-0378">Hydrolase</keyword>
<dbReference type="PANTHER" id="PTHR11472">
    <property type="entry name" value="DNA REPAIR DEAD HELICASE RAD3/XP-D SUBFAMILY MEMBER"/>
    <property type="match status" value="1"/>
</dbReference>
<gene>
    <name evidence="6" type="primary">LOC106817296</name>
</gene>
<dbReference type="Pfam" id="PF06733">
    <property type="entry name" value="DEAD_2"/>
    <property type="match status" value="1"/>
</dbReference>
<feature type="domain" description="Helicase ATP-binding" evidence="4">
    <location>
        <begin position="1"/>
        <end position="82"/>
    </location>
</feature>
<dbReference type="RefSeq" id="XP_014677444.1">
    <property type="nucleotide sequence ID" value="XM_014821958.1"/>
</dbReference>